<dbReference type="RefSeq" id="WP_156468673.1">
    <property type="nucleotide sequence ID" value="NZ_CABMOF010000016.1"/>
</dbReference>
<dbReference type="AlphaFoldDB" id="A0A136Q968"/>
<dbReference type="EMBL" id="LSZW01000002">
    <property type="protein sequence ID" value="KXK67129.1"/>
    <property type="molecule type" value="Genomic_DNA"/>
</dbReference>
<gene>
    <name evidence="1" type="ORF">HMPREF3293_00053</name>
</gene>
<comment type="caution">
    <text evidence="1">The sequence shown here is derived from an EMBL/GenBank/DDBJ whole genome shotgun (WGS) entry which is preliminary data.</text>
</comment>
<reference evidence="1 2" key="1">
    <citation type="submission" date="2016-02" db="EMBL/GenBank/DDBJ databases">
        <authorList>
            <person name="Wen L."/>
            <person name="He K."/>
            <person name="Yang H."/>
        </authorList>
    </citation>
    <scope>NUCLEOTIDE SEQUENCE [LARGE SCALE GENOMIC DNA]</scope>
    <source>
        <strain evidence="1 2">DSM 22607</strain>
    </source>
</reference>
<keyword evidence="2" id="KW-1185">Reference proteome</keyword>
<dbReference type="STRING" id="626937.HMPREF3293_00053"/>
<proteinExistence type="predicted"/>
<protein>
    <submittedName>
        <fullName evidence="1">Uncharacterized protein</fullName>
    </submittedName>
</protein>
<sequence length="54" mass="6188">MYEIEEKDGKKHVCIPVIEINEDGAIDGRRLKEILGVDENWPTAWDMVMGRTGE</sequence>
<name>A0A136Q968_9FIRM</name>
<dbReference type="Proteomes" id="UP000070366">
    <property type="component" value="Unassembled WGS sequence"/>
</dbReference>
<accession>A0A136Q968</accession>
<organism evidence="1 2">
    <name type="scientific">Christensenella minuta</name>
    <dbReference type="NCBI Taxonomy" id="626937"/>
    <lineage>
        <taxon>Bacteria</taxon>
        <taxon>Bacillati</taxon>
        <taxon>Bacillota</taxon>
        <taxon>Clostridia</taxon>
        <taxon>Christensenellales</taxon>
        <taxon>Christensenellaceae</taxon>
        <taxon>Christensenella</taxon>
    </lineage>
</organism>
<evidence type="ECO:0000313" key="2">
    <source>
        <dbReference type="Proteomes" id="UP000070366"/>
    </source>
</evidence>
<evidence type="ECO:0000313" key="1">
    <source>
        <dbReference type="EMBL" id="KXK67129.1"/>
    </source>
</evidence>